<organism evidence="1 2">
    <name type="scientific">Lentinula aciculospora</name>
    <dbReference type="NCBI Taxonomy" id="153920"/>
    <lineage>
        <taxon>Eukaryota</taxon>
        <taxon>Fungi</taxon>
        <taxon>Dikarya</taxon>
        <taxon>Basidiomycota</taxon>
        <taxon>Agaricomycotina</taxon>
        <taxon>Agaricomycetes</taxon>
        <taxon>Agaricomycetidae</taxon>
        <taxon>Agaricales</taxon>
        <taxon>Marasmiineae</taxon>
        <taxon>Omphalotaceae</taxon>
        <taxon>Lentinula</taxon>
    </lineage>
</organism>
<dbReference type="GO" id="GO:0008270">
    <property type="term" value="F:zinc ion binding"/>
    <property type="evidence" value="ECO:0007669"/>
    <property type="project" value="InterPro"/>
</dbReference>
<comment type="caution">
    <text evidence="1">The sequence shown here is derived from an EMBL/GenBank/DDBJ whole genome shotgun (WGS) entry which is preliminary data.</text>
</comment>
<proteinExistence type="predicted"/>
<name>A0A9W9DWZ2_9AGAR</name>
<evidence type="ECO:0000313" key="1">
    <source>
        <dbReference type="EMBL" id="KAJ4488092.1"/>
    </source>
</evidence>
<dbReference type="EMBL" id="JAOTPV010000002">
    <property type="protein sequence ID" value="KAJ4488092.1"/>
    <property type="molecule type" value="Genomic_DNA"/>
</dbReference>
<dbReference type="Proteomes" id="UP001150266">
    <property type="component" value="Unassembled WGS sequence"/>
</dbReference>
<keyword evidence="2" id="KW-1185">Reference proteome</keyword>
<dbReference type="CDD" id="cd00067">
    <property type="entry name" value="GAL4"/>
    <property type="match status" value="1"/>
</dbReference>
<evidence type="ECO:0000313" key="2">
    <source>
        <dbReference type="Proteomes" id="UP001150266"/>
    </source>
</evidence>
<reference evidence="1" key="1">
    <citation type="submission" date="2022-08" db="EMBL/GenBank/DDBJ databases">
        <title>A Global Phylogenomic Analysis of the Shiitake Genus Lentinula.</title>
        <authorList>
            <consortium name="DOE Joint Genome Institute"/>
            <person name="Sierra-Patev S."/>
            <person name="Min B."/>
            <person name="Naranjo-Ortiz M."/>
            <person name="Looney B."/>
            <person name="Konkel Z."/>
            <person name="Slot J.C."/>
            <person name="Sakamoto Y."/>
            <person name="Steenwyk J.L."/>
            <person name="Rokas A."/>
            <person name="Carro J."/>
            <person name="Camarero S."/>
            <person name="Ferreira P."/>
            <person name="Molpeceres G."/>
            <person name="Ruiz-Duenas F.J."/>
            <person name="Serrano A."/>
            <person name="Henrissat B."/>
            <person name="Drula E."/>
            <person name="Hughes K.W."/>
            <person name="Mata J.L."/>
            <person name="Ishikawa N.K."/>
            <person name="Vargas-Isla R."/>
            <person name="Ushijima S."/>
            <person name="Smith C.A."/>
            <person name="Ahrendt S."/>
            <person name="Andreopoulos W."/>
            <person name="He G."/>
            <person name="Labutti K."/>
            <person name="Lipzen A."/>
            <person name="Ng V."/>
            <person name="Riley R."/>
            <person name="Sandor L."/>
            <person name="Barry K."/>
            <person name="Martinez A.T."/>
            <person name="Xiao Y."/>
            <person name="Gibbons J.G."/>
            <person name="Terashima K."/>
            <person name="Grigoriev I.V."/>
            <person name="Hibbett D.S."/>
        </authorList>
    </citation>
    <scope>NUCLEOTIDE SEQUENCE</scope>
    <source>
        <strain evidence="1">JLM2183</strain>
    </source>
</reference>
<dbReference type="AlphaFoldDB" id="A0A9W9DWZ2"/>
<dbReference type="Gene3D" id="3.40.250.10">
    <property type="entry name" value="Rhodanese-like domain"/>
    <property type="match status" value="1"/>
</dbReference>
<dbReference type="InterPro" id="IPR001138">
    <property type="entry name" value="Zn2Cys6_DnaBD"/>
</dbReference>
<evidence type="ECO:0008006" key="3">
    <source>
        <dbReference type="Google" id="ProtNLM"/>
    </source>
</evidence>
<gene>
    <name evidence="1" type="ORF">J3R30DRAFT_892397</name>
</gene>
<dbReference type="GO" id="GO:0000981">
    <property type="term" value="F:DNA-binding transcription factor activity, RNA polymerase II-specific"/>
    <property type="evidence" value="ECO:0007669"/>
    <property type="project" value="InterPro"/>
</dbReference>
<accession>A0A9W9DWZ2</accession>
<protein>
    <recommendedName>
        <fullName evidence="3">Zn(2)-C6 fungal-type domain-containing protein</fullName>
    </recommendedName>
</protein>
<sequence>MRSYADFALSRLRTAVSLFVALDFPFDSGDLTSAVKDRERLQKWDQQSSVIFYDADSIGAPALAEESPLLDLLRKVKRYARSWNSTSLLWLDGGFDRLLCVRRDLVDYQPRSKIEGARYINYFESKSIPGWARTRPRKVRRRTALPPVPVQNTTSMLLSISPEVSRAPGWTPAGHALANFSHESSSSYEATTKALAPADFDEQKQEFLKACAFCRRSRTTSASCRLADPDSEDRTCYDCQQRSLKCEYPLQFDIQSNILARRRAFDKVREGISYAFVENSIQLQTEEHKKQ</sequence>
<dbReference type="InterPro" id="IPR036873">
    <property type="entry name" value="Rhodanese-like_dom_sf"/>
</dbReference>